<reference evidence="2" key="1">
    <citation type="journal article" date="2019" name="Int. J. Syst. Evol. Microbiol.">
        <title>The Global Catalogue of Microorganisms (GCM) 10K type strain sequencing project: providing services to taxonomists for standard genome sequencing and annotation.</title>
        <authorList>
            <consortium name="The Broad Institute Genomics Platform"/>
            <consortium name="The Broad Institute Genome Sequencing Center for Infectious Disease"/>
            <person name="Wu L."/>
            <person name="Ma J."/>
        </authorList>
    </citation>
    <scope>NUCLEOTIDE SEQUENCE [LARGE SCALE GENOMIC DNA]</scope>
    <source>
        <strain evidence="2">CCM 7327</strain>
    </source>
</reference>
<dbReference type="Proteomes" id="UP000628109">
    <property type="component" value="Unassembled WGS sequence"/>
</dbReference>
<name>A0ABQ1F0J9_SPHSA</name>
<gene>
    <name evidence="1" type="ORF">GCM10019071_27130</name>
</gene>
<proteinExistence type="predicted"/>
<organism evidence="1 2">
    <name type="scientific">Sphingobium fuliginis (strain ATCC 27551)</name>
    <dbReference type="NCBI Taxonomy" id="336203"/>
    <lineage>
        <taxon>Bacteria</taxon>
        <taxon>Pseudomonadati</taxon>
        <taxon>Pseudomonadota</taxon>
        <taxon>Alphaproteobacteria</taxon>
        <taxon>Sphingomonadales</taxon>
        <taxon>Sphingomonadaceae</taxon>
        <taxon>Sphingobium</taxon>
    </lineage>
</organism>
<evidence type="ECO:0000313" key="2">
    <source>
        <dbReference type="Proteomes" id="UP000628109"/>
    </source>
</evidence>
<sequence length="86" mass="8848">MGVALAAIAQNGDLLALDQADVSVAIVINLHLTFLLSVRVAPCGAEICGEGDHLRGEGTALTLPSLCGVEKRHMTLFDLPLPAGEG</sequence>
<dbReference type="EMBL" id="BMDU01000005">
    <property type="protein sequence ID" value="GFZ95230.1"/>
    <property type="molecule type" value="Genomic_DNA"/>
</dbReference>
<comment type="caution">
    <text evidence="1">The sequence shown here is derived from an EMBL/GenBank/DDBJ whole genome shotgun (WGS) entry which is preliminary data.</text>
</comment>
<evidence type="ECO:0000313" key="1">
    <source>
        <dbReference type="EMBL" id="GFZ95230.1"/>
    </source>
</evidence>
<keyword evidence="2" id="KW-1185">Reference proteome</keyword>
<protein>
    <submittedName>
        <fullName evidence="1">Uncharacterized protein</fullName>
    </submittedName>
</protein>
<accession>A0ABQ1F0J9</accession>